<gene>
    <name evidence="4" type="ORF">HPBE_LOCUS21491</name>
</gene>
<comment type="similarity">
    <text evidence="1">Belongs to the AVL9 family.</text>
</comment>
<reference evidence="6" key="2">
    <citation type="submission" date="2019-09" db="UniProtKB">
        <authorList>
            <consortium name="WormBaseParasite"/>
        </authorList>
    </citation>
    <scope>IDENTIFICATION</scope>
</reference>
<evidence type="ECO:0000259" key="3">
    <source>
        <dbReference type="PROSITE" id="PS50211"/>
    </source>
</evidence>
<dbReference type="AlphaFoldDB" id="A0A3P8FUG6"/>
<dbReference type="PANTHER" id="PTHR31017">
    <property type="entry name" value="LATE SECRETORY PATHWAY PROTEIN AVL9-RELATED"/>
    <property type="match status" value="1"/>
</dbReference>
<accession>A0A3P8FUG6</accession>
<dbReference type="OrthoDB" id="26278at2759"/>
<proteinExistence type="inferred from homology"/>
<dbReference type="GO" id="GO:0005737">
    <property type="term" value="C:cytoplasm"/>
    <property type="evidence" value="ECO:0007669"/>
    <property type="project" value="TreeGrafter"/>
</dbReference>
<keyword evidence="5" id="KW-1185">Reference proteome</keyword>
<evidence type="ECO:0000313" key="4">
    <source>
        <dbReference type="EMBL" id="VDP25873.1"/>
    </source>
</evidence>
<dbReference type="Proteomes" id="UP000050761">
    <property type="component" value="Unassembled WGS sequence"/>
</dbReference>
<reference evidence="4 5" key="1">
    <citation type="submission" date="2018-11" db="EMBL/GenBank/DDBJ databases">
        <authorList>
            <consortium name="Pathogen Informatics"/>
        </authorList>
    </citation>
    <scope>NUCLEOTIDE SEQUENCE [LARGE SCALE GENOMIC DNA]</scope>
</reference>
<dbReference type="EMBL" id="UZAH01033054">
    <property type="protein sequence ID" value="VDP25873.1"/>
    <property type="molecule type" value="Genomic_DNA"/>
</dbReference>
<dbReference type="InterPro" id="IPR037516">
    <property type="entry name" value="Tripartite_DENN"/>
</dbReference>
<protein>
    <submittedName>
        <fullName evidence="6">UDENN domain-containing protein</fullName>
    </submittedName>
</protein>
<feature type="region of interest" description="Disordered" evidence="2">
    <location>
        <begin position="273"/>
        <end position="292"/>
    </location>
</feature>
<evidence type="ECO:0000313" key="6">
    <source>
        <dbReference type="WBParaSite" id="HPBE_0002149201-mRNA-1"/>
    </source>
</evidence>
<dbReference type="InterPro" id="IPR051731">
    <property type="entry name" value="DENND11/AVL9_GEFs"/>
</dbReference>
<organism evidence="4">
    <name type="scientific">Heligmosomoides polygyrus</name>
    <name type="common">Parasitic roundworm</name>
    <dbReference type="NCBI Taxonomy" id="6339"/>
    <lineage>
        <taxon>Eukaryota</taxon>
        <taxon>Metazoa</taxon>
        <taxon>Ecdysozoa</taxon>
        <taxon>Nematoda</taxon>
        <taxon>Chromadorea</taxon>
        <taxon>Rhabditida</taxon>
        <taxon>Rhabditina</taxon>
        <taxon>Rhabditomorpha</taxon>
        <taxon>Strongyloidea</taxon>
        <taxon>Heligmosomidae</taxon>
        <taxon>Heligmosomoides</taxon>
    </lineage>
</organism>
<feature type="compositionally biased region" description="Basic and acidic residues" evidence="2">
    <location>
        <begin position="273"/>
        <end position="282"/>
    </location>
</feature>
<dbReference type="PROSITE" id="PS50211">
    <property type="entry name" value="DENN"/>
    <property type="match status" value="1"/>
</dbReference>
<dbReference type="PANTHER" id="PTHR31017:SF1">
    <property type="entry name" value="LATE SECRETORY PATHWAY PROTEIN AVL9 HOMOLOG"/>
    <property type="match status" value="1"/>
</dbReference>
<sequence length="397" mass="44336">MQQILHVVVVGFHHKKGCQPVQVEFSYPQLDGNCEGGLPEEWIHLPSLALPDGAHNTTDENLVLLGITIRSLDRLTDKPDKPVILLGGELVPDDFREDLFIGSLPQDLVAKTDDVTRSTVQKSVCVLSRAPLFGALKAKLELITRAYFAERDFTKVEVLSQMYNNLCEMFNGSEVDGQAASMGKLRWKASIKDTILIRTSLDISVQDLFVRFRHRTLVLFKLLLLERKVVFNISPAQLLGTTMLALVSLYPKMLEEGLRFCCATYTPPKAKDKVEKATKSDGSEEDSPTNEGAEIIIPPSVAVLDEEPKMKKDNYGFPLSIFTKGNLFHPYLSISYLDMIRSKSVRGFAIGATNALFVTKRDLLDAIVTVCSFLTINSLLKLVVESVDALDWRRDLF</sequence>
<name>A0A3P8FUG6_HELPZ</name>
<dbReference type="WBParaSite" id="HPBE_0002149201-mRNA-1">
    <property type="protein sequence ID" value="HPBE_0002149201-mRNA-1"/>
    <property type="gene ID" value="HPBE_0002149201"/>
</dbReference>
<evidence type="ECO:0000256" key="2">
    <source>
        <dbReference type="SAM" id="MobiDB-lite"/>
    </source>
</evidence>
<dbReference type="Pfam" id="PF09794">
    <property type="entry name" value="Avl9"/>
    <property type="match status" value="1"/>
</dbReference>
<feature type="domain" description="UDENN" evidence="3">
    <location>
        <begin position="5"/>
        <end position="397"/>
    </location>
</feature>
<evidence type="ECO:0000313" key="5">
    <source>
        <dbReference type="Proteomes" id="UP000050761"/>
    </source>
</evidence>
<evidence type="ECO:0000256" key="1">
    <source>
        <dbReference type="ARBA" id="ARBA00038178"/>
    </source>
</evidence>
<dbReference type="InterPro" id="IPR018307">
    <property type="entry name" value="ABL9/DENND6_dom"/>
</dbReference>